<evidence type="ECO:0000313" key="2">
    <source>
        <dbReference type="Proteomes" id="UP001165423"/>
    </source>
</evidence>
<dbReference type="SUPFAM" id="SSF52540">
    <property type="entry name" value="P-loop containing nucleoside triphosphate hydrolases"/>
    <property type="match status" value="1"/>
</dbReference>
<accession>A0ABT0A3Z9</accession>
<name>A0ABT0A3Z9_9GAMM</name>
<evidence type="ECO:0000313" key="1">
    <source>
        <dbReference type="EMBL" id="MCJ0825707.1"/>
    </source>
</evidence>
<proteinExistence type="predicted"/>
<dbReference type="Proteomes" id="UP001165423">
    <property type="component" value="Unassembled WGS sequence"/>
</dbReference>
<keyword evidence="2" id="KW-1185">Reference proteome</keyword>
<dbReference type="RefSeq" id="WP_243320488.1">
    <property type="nucleotide sequence ID" value="NZ_JALGCL010000002.1"/>
</dbReference>
<comment type="caution">
    <text evidence="1">The sequence shown here is derived from an EMBL/GenBank/DDBJ whole genome shotgun (WGS) entry which is preliminary data.</text>
</comment>
<dbReference type="InterPro" id="IPR027417">
    <property type="entry name" value="P-loop_NTPase"/>
</dbReference>
<sequence length="332" mass="37147">MTDDIRRDNGFARNESLEALLVELNAMLSRAEQGLALPSQPTLPVLLVVGPPRSGTTLVMQWLAATGSFSWPTNLLSRFYAAPYVGARIQQLLTDPQFNYRNELIADASPSGFESDLGKTRGLLQPNEFWYFWRRFFPLQWPEPLSQEQQVSADGAGFVAGLAAIECALGKPFAAKALLLQYNLTLLSALLPKAIFLHVRRNPVENAASLLRARERFWGDSEQWYSARPPGSESLLIRNKYEQVAGQVAYTHSSIERELSLLPNERHLRIDLEEFRSSTHPTWRAIVERCELLGHRLPSSHAAPRGFARQDSVISDDTASALTSAFDRVAMP</sequence>
<protein>
    <submittedName>
        <fullName evidence="1">Sulfotransferase</fullName>
    </submittedName>
</protein>
<organism evidence="1 2">
    <name type="scientific">Cognatiluteimonas sedimenti</name>
    <dbReference type="NCBI Taxonomy" id="2927791"/>
    <lineage>
        <taxon>Bacteria</taxon>
        <taxon>Pseudomonadati</taxon>
        <taxon>Pseudomonadota</taxon>
        <taxon>Gammaproteobacteria</taxon>
        <taxon>Lysobacterales</taxon>
        <taxon>Lysobacteraceae</taxon>
        <taxon>Cognatiluteimonas</taxon>
    </lineage>
</organism>
<dbReference type="Pfam" id="PF13469">
    <property type="entry name" value="Sulfotransfer_3"/>
    <property type="match status" value="1"/>
</dbReference>
<gene>
    <name evidence="1" type="ORF">MQC88_07025</name>
</gene>
<dbReference type="EMBL" id="JALGCL010000002">
    <property type="protein sequence ID" value="MCJ0825707.1"/>
    <property type="molecule type" value="Genomic_DNA"/>
</dbReference>
<reference evidence="1 2" key="1">
    <citation type="submission" date="2022-03" db="EMBL/GenBank/DDBJ databases">
        <title>Luteimonas soily sp. nov., a novel bacterium isolated from the soil.</title>
        <authorList>
            <person name="Zhang X."/>
        </authorList>
    </citation>
    <scope>NUCLEOTIDE SEQUENCE [LARGE SCALE GENOMIC DNA]</scope>
    <source>
        <strain evidence="1 2">50</strain>
    </source>
</reference>
<dbReference type="Gene3D" id="3.40.50.300">
    <property type="entry name" value="P-loop containing nucleotide triphosphate hydrolases"/>
    <property type="match status" value="1"/>
</dbReference>